<evidence type="ECO:0000313" key="2">
    <source>
        <dbReference type="WBParaSite" id="ACRNAN_scaffold3624.g13934.t1"/>
    </source>
</evidence>
<reference evidence="2" key="1">
    <citation type="submission" date="2022-11" db="UniProtKB">
        <authorList>
            <consortium name="WormBaseParasite"/>
        </authorList>
    </citation>
    <scope>IDENTIFICATION</scope>
</reference>
<keyword evidence="1" id="KW-1185">Reference proteome</keyword>
<dbReference type="Proteomes" id="UP000887540">
    <property type="component" value="Unplaced"/>
</dbReference>
<organism evidence="1 2">
    <name type="scientific">Acrobeloides nanus</name>
    <dbReference type="NCBI Taxonomy" id="290746"/>
    <lineage>
        <taxon>Eukaryota</taxon>
        <taxon>Metazoa</taxon>
        <taxon>Ecdysozoa</taxon>
        <taxon>Nematoda</taxon>
        <taxon>Chromadorea</taxon>
        <taxon>Rhabditida</taxon>
        <taxon>Tylenchina</taxon>
        <taxon>Cephalobomorpha</taxon>
        <taxon>Cephaloboidea</taxon>
        <taxon>Cephalobidae</taxon>
        <taxon>Acrobeloides</taxon>
    </lineage>
</organism>
<name>A0A914DQL6_9BILA</name>
<protein>
    <submittedName>
        <fullName evidence="2">Uncharacterized protein</fullName>
    </submittedName>
</protein>
<accession>A0A914DQL6</accession>
<sequence>MGAGYIAEGIHTCMNKSMNLDFIQFAADLVSQWVQSSSAPIHLVSKMTVTTTLPPPALCPETVFASMKMVHPKVYSKMAALMIISIKRSFQER</sequence>
<dbReference type="WBParaSite" id="ACRNAN_scaffold3624.g13934.t1">
    <property type="protein sequence ID" value="ACRNAN_scaffold3624.g13934.t1"/>
    <property type="gene ID" value="ACRNAN_scaffold3624.g13934"/>
</dbReference>
<evidence type="ECO:0000313" key="1">
    <source>
        <dbReference type="Proteomes" id="UP000887540"/>
    </source>
</evidence>
<dbReference type="AlphaFoldDB" id="A0A914DQL6"/>
<proteinExistence type="predicted"/>